<dbReference type="OrthoDB" id="185897at2"/>
<protein>
    <recommendedName>
        <fullName evidence="4">Tetratricopeptide repeat protein</fullName>
    </recommendedName>
</protein>
<dbReference type="Gene3D" id="1.25.40.10">
    <property type="entry name" value="Tetratricopeptide repeat domain"/>
    <property type="match status" value="1"/>
</dbReference>
<evidence type="ECO:0000313" key="3">
    <source>
        <dbReference type="Proteomes" id="UP000315312"/>
    </source>
</evidence>
<keyword evidence="3" id="KW-1185">Reference proteome</keyword>
<accession>A0A562KK56</accession>
<organism evidence="2 3">
    <name type="scientific">Flavobacterium cheniae</name>
    <dbReference type="NCBI Taxonomy" id="295428"/>
    <lineage>
        <taxon>Bacteria</taxon>
        <taxon>Pseudomonadati</taxon>
        <taxon>Bacteroidota</taxon>
        <taxon>Flavobacteriia</taxon>
        <taxon>Flavobacteriales</taxon>
        <taxon>Flavobacteriaceae</taxon>
        <taxon>Flavobacterium</taxon>
    </lineage>
</organism>
<evidence type="ECO:0000256" key="1">
    <source>
        <dbReference type="SAM" id="SignalP"/>
    </source>
</evidence>
<comment type="caution">
    <text evidence="2">The sequence shown here is derived from an EMBL/GenBank/DDBJ whole genome shotgun (WGS) entry which is preliminary data.</text>
</comment>
<dbReference type="Proteomes" id="UP000315312">
    <property type="component" value="Unassembled WGS sequence"/>
</dbReference>
<evidence type="ECO:0008006" key="4">
    <source>
        <dbReference type="Google" id="ProtNLM"/>
    </source>
</evidence>
<dbReference type="RefSeq" id="WP_133607638.1">
    <property type="nucleotide sequence ID" value="NZ_SNZC01000001.1"/>
</dbReference>
<feature type="chain" id="PRO_5023038173" description="Tetratricopeptide repeat protein" evidence="1">
    <location>
        <begin position="21"/>
        <end position="412"/>
    </location>
</feature>
<feature type="signal peptide" evidence="1">
    <location>
        <begin position="1"/>
        <end position="20"/>
    </location>
</feature>
<name>A0A562KK56_9FLAO</name>
<gene>
    <name evidence="2" type="ORF">IP97_01323</name>
</gene>
<sequence>MKNHFFTILLFLMFSSFSLAQNVTDLEEEISISNHGNRFEKVAYARKLLLQDPFNEKGINYMIRYYNEMKYDSISIFLTQFKNKFPDNPKTYIILSEYWPAKKDIKQTQINFLEKSISIDSKNIEAHKLLAKIYYDDFQIPYCKPEPYESLGFNKKEDSIFKAEYDKIWSRPINSTFNNSPEKAYEYLTKLWNLNKSEQSIYYFPIKQLESFLKIKNSQYQLPNNSFFPSGHFIKLEKDWQNDYSKNYLFEAEQSESTTKWIGKQLLSLQEPDLMNQKLNSQDTIIRLTWLRSFHNPITIKITRSNSRIILNYVIGNGAGGYEPKGIKRKGKIRINEKEWNEIQKLLSDANYYNLENDFYVLMTDGSEWIIEIKTENKFYAKKRNWPNEKFLSICNYILELSEIKIPKKERY</sequence>
<reference evidence="2 3" key="1">
    <citation type="journal article" date="2015" name="Stand. Genomic Sci.">
        <title>Genomic Encyclopedia of Bacterial and Archaeal Type Strains, Phase III: the genomes of soil and plant-associated and newly described type strains.</title>
        <authorList>
            <person name="Whitman W.B."/>
            <person name="Woyke T."/>
            <person name="Klenk H.P."/>
            <person name="Zhou Y."/>
            <person name="Lilburn T.G."/>
            <person name="Beck B.J."/>
            <person name="De Vos P."/>
            <person name="Vandamme P."/>
            <person name="Eisen J.A."/>
            <person name="Garrity G."/>
            <person name="Hugenholtz P."/>
            <person name="Kyrpides N.C."/>
        </authorList>
    </citation>
    <scope>NUCLEOTIDE SEQUENCE [LARGE SCALE GENOMIC DNA]</scope>
    <source>
        <strain evidence="2 3">CGMCC 1.6844</strain>
    </source>
</reference>
<keyword evidence="1" id="KW-0732">Signal</keyword>
<dbReference type="InterPro" id="IPR011990">
    <property type="entry name" value="TPR-like_helical_dom_sf"/>
</dbReference>
<dbReference type="EMBL" id="VLKM01000004">
    <property type="protein sequence ID" value="TWH95645.1"/>
    <property type="molecule type" value="Genomic_DNA"/>
</dbReference>
<proteinExistence type="predicted"/>
<evidence type="ECO:0000313" key="2">
    <source>
        <dbReference type="EMBL" id="TWH95645.1"/>
    </source>
</evidence>
<dbReference type="AlphaFoldDB" id="A0A562KK56"/>